<accession>Q11C06</accession>
<comment type="similarity">
    <text evidence="4">Belongs to the zinc-containing alcohol dehydrogenase family.</text>
</comment>
<comment type="cofactor">
    <cofactor evidence="4">
        <name>Zn(2+)</name>
        <dbReference type="ChEBI" id="CHEBI:29105"/>
    </cofactor>
</comment>
<organism evidence="6">
    <name type="scientific">Chelativorans sp. (strain BNC1)</name>
    <dbReference type="NCBI Taxonomy" id="266779"/>
    <lineage>
        <taxon>Bacteria</taxon>
        <taxon>Pseudomonadati</taxon>
        <taxon>Pseudomonadota</taxon>
        <taxon>Alphaproteobacteria</taxon>
        <taxon>Hyphomicrobiales</taxon>
        <taxon>Phyllobacteriaceae</taxon>
        <taxon>Chelativorans</taxon>
    </lineage>
</organism>
<dbReference type="Pfam" id="PF08240">
    <property type="entry name" value="ADH_N"/>
    <property type="match status" value="1"/>
</dbReference>
<evidence type="ECO:0000259" key="5">
    <source>
        <dbReference type="SMART" id="SM00829"/>
    </source>
</evidence>
<dbReference type="InterPro" id="IPR011032">
    <property type="entry name" value="GroES-like_sf"/>
</dbReference>
<evidence type="ECO:0000313" key="6">
    <source>
        <dbReference type="EMBL" id="ABG65069.1"/>
    </source>
</evidence>
<dbReference type="GO" id="GO:0016616">
    <property type="term" value="F:oxidoreductase activity, acting on the CH-OH group of donors, NAD or NADP as acceptor"/>
    <property type="evidence" value="ECO:0007669"/>
    <property type="project" value="UniProtKB-ARBA"/>
</dbReference>
<dbReference type="GO" id="GO:0008270">
    <property type="term" value="F:zinc ion binding"/>
    <property type="evidence" value="ECO:0007669"/>
    <property type="project" value="InterPro"/>
</dbReference>
<dbReference type="InterPro" id="IPR002328">
    <property type="entry name" value="ADH_Zn_CS"/>
</dbReference>
<dbReference type="SMART" id="SM00829">
    <property type="entry name" value="PKS_ER"/>
    <property type="match status" value="1"/>
</dbReference>
<dbReference type="HOGENOM" id="CLU_026673_11_0_5"/>
<evidence type="ECO:0000256" key="3">
    <source>
        <dbReference type="ARBA" id="ARBA00023002"/>
    </source>
</evidence>
<evidence type="ECO:0000256" key="4">
    <source>
        <dbReference type="RuleBase" id="RU361277"/>
    </source>
</evidence>
<proteinExistence type="inferred from homology"/>
<dbReference type="eggNOG" id="COG1063">
    <property type="taxonomic scope" value="Bacteria"/>
</dbReference>
<feature type="domain" description="Enoyl reductase (ER)" evidence="5">
    <location>
        <begin position="1"/>
        <end position="317"/>
    </location>
</feature>
<protein>
    <submittedName>
        <fullName evidence="6">Alcohol dehydrogenase GroES-like protein</fullName>
    </submittedName>
</protein>
<reference evidence="6" key="1">
    <citation type="submission" date="2006-06" db="EMBL/GenBank/DDBJ databases">
        <title>Complete sequence of chromosome of Chelativorans sp. BNC1.</title>
        <authorList>
            <consortium name="US DOE Joint Genome Institute"/>
            <person name="Copeland A."/>
            <person name="Lucas S."/>
            <person name="Lapidus A."/>
            <person name="Barry K."/>
            <person name="Detter J.C."/>
            <person name="Glavina del Rio T."/>
            <person name="Hammon N."/>
            <person name="Israni S."/>
            <person name="Dalin E."/>
            <person name="Tice H."/>
            <person name="Pitluck S."/>
            <person name="Chertkov O."/>
            <person name="Brettin T."/>
            <person name="Bruce D."/>
            <person name="Han C."/>
            <person name="Tapia R."/>
            <person name="Gilna P."/>
            <person name="Schmutz J."/>
            <person name="Larimer F."/>
            <person name="Land M."/>
            <person name="Hauser L."/>
            <person name="Kyrpides N."/>
            <person name="Mikhailova N."/>
            <person name="Richardson P."/>
        </authorList>
    </citation>
    <scope>NUCLEOTIDE SEQUENCE</scope>
    <source>
        <strain evidence="6">BNC1</strain>
    </source>
</reference>
<keyword evidence="1 4" id="KW-0479">Metal-binding</keyword>
<dbReference type="Gene3D" id="3.40.50.720">
    <property type="entry name" value="NAD(P)-binding Rossmann-like Domain"/>
    <property type="match status" value="1"/>
</dbReference>
<dbReference type="EMBL" id="CP000390">
    <property type="protein sequence ID" value="ABG65069.1"/>
    <property type="molecule type" value="Genomic_DNA"/>
</dbReference>
<dbReference type="Pfam" id="PF00107">
    <property type="entry name" value="ADH_zinc_N"/>
    <property type="match status" value="1"/>
</dbReference>
<evidence type="ECO:0000256" key="2">
    <source>
        <dbReference type="ARBA" id="ARBA00022833"/>
    </source>
</evidence>
<dbReference type="PROSITE" id="PS00059">
    <property type="entry name" value="ADH_ZINC"/>
    <property type="match status" value="1"/>
</dbReference>
<evidence type="ECO:0000256" key="1">
    <source>
        <dbReference type="ARBA" id="ARBA00022723"/>
    </source>
</evidence>
<dbReference type="InterPro" id="IPR013154">
    <property type="entry name" value="ADH-like_N"/>
</dbReference>
<dbReference type="PANTHER" id="PTHR43401">
    <property type="entry name" value="L-THREONINE 3-DEHYDROGENASE"/>
    <property type="match status" value="1"/>
</dbReference>
<keyword evidence="2 4" id="KW-0862">Zinc</keyword>
<dbReference type="InterPro" id="IPR036291">
    <property type="entry name" value="NAD(P)-bd_dom_sf"/>
</dbReference>
<dbReference type="AlphaFoldDB" id="Q11C06"/>
<dbReference type="SUPFAM" id="SSF50129">
    <property type="entry name" value="GroES-like"/>
    <property type="match status" value="1"/>
</dbReference>
<gene>
    <name evidence="6" type="ordered locus">Meso_3701</name>
</gene>
<dbReference type="STRING" id="266779.Meso_3701"/>
<dbReference type="Gene3D" id="3.90.180.10">
    <property type="entry name" value="Medium-chain alcohol dehydrogenases, catalytic domain"/>
    <property type="match status" value="1"/>
</dbReference>
<dbReference type="InterPro" id="IPR020843">
    <property type="entry name" value="ER"/>
</dbReference>
<dbReference type="KEGG" id="mes:Meso_3701"/>
<sequence>MDLIEFPRPIAGHGNVVLEVAAAGICGTDIHILKGEYKVVPPVIVGHEVCGFVCDAGEGVDPALVGKRVVTETFYSVCHTCAYCRNGRPNMCANRKSIGTHANGAMTRWVEVPSHGLHAVPDFMSDAAASMAEPVAFVTNSMAGEYNYVGPDNEVLVIGPGAIGLIAAQVARAAGANVNIRGTTKDKARLDLAERLGFSVSDNDTPLVPQSFDRVVECSGSPYGIADALAALTKGGHLMQMGIVGRDSQLPFDYVCYKELKITAGFASTPKSWLRAMKLIRDRKVDLEPLVSDVCALHAWKTAFDRSMSAEGVKFVFDPRL</sequence>
<dbReference type="PANTHER" id="PTHR43401:SF2">
    <property type="entry name" value="L-THREONINE 3-DEHYDROGENASE"/>
    <property type="match status" value="1"/>
</dbReference>
<dbReference type="InterPro" id="IPR013149">
    <property type="entry name" value="ADH-like_C"/>
</dbReference>
<name>Q11C06_CHESB</name>
<keyword evidence="3" id="KW-0560">Oxidoreductase</keyword>
<dbReference type="SUPFAM" id="SSF51735">
    <property type="entry name" value="NAD(P)-binding Rossmann-fold domains"/>
    <property type="match status" value="1"/>
</dbReference>
<dbReference type="InterPro" id="IPR050129">
    <property type="entry name" value="Zn_alcohol_dh"/>
</dbReference>